<protein>
    <submittedName>
        <fullName evidence="6">Uncharacterized protein</fullName>
    </submittedName>
</protein>
<dbReference type="GO" id="GO:0015031">
    <property type="term" value="P:protein transport"/>
    <property type="evidence" value="ECO:0007669"/>
    <property type="project" value="UniProtKB-KW"/>
</dbReference>
<gene>
    <name evidence="6" type="ORF">EZS28_004257</name>
</gene>
<evidence type="ECO:0000313" key="6">
    <source>
        <dbReference type="EMBL" id="KAA6400213.1"/>
    </source>
</evidence>
<evidence type="ECO:0000256" key="4">
    <source>
        <dbReference type="PROSITE-ProRule" id="PRU00259"/>
    </source>
</evidence>
<feature type="compositionally biased region" description="Low complexity" evidence="5">
    <location>
        <begin position="397"/>
        <end position="406"/>
    </location>
</feature>
<dbReference type="Proteomes" id="UP000324800">
    <property type="component" value="Unassembled WGS sequence"/>
</dbReference>
<dbReference type="InterPro" id="IPR011989">
    <property type="entry name" value="ARM-like"/>
</dbReference>
<dbReference type="EMBL" id="SNRW01000599">
    <property type="protein sequence ID" value="KAA6400213.1"/>
    <property type="molecule type" value="Genomic_DNA"/>
</dbReference>
<evidence type="ECO:0000313" key="7">
    <source>
        <dbReference type="Proteomes" id="UP000324800"/>
    </source>
</evidence>
<keyword evidence="2" id="KW-0813">Transport</keyword>
<dbReference type="InterPro" id="IPR016024">
    <property type="entry name" value="ARM-type_fold"/>
</dbReference>
<dbReference type="SMART" id="SM00185">
    <property type="entry name" value="ARM"/>
    <property type="match status" value="3"/>
</dbReference>
<dbReference type="PROSITE" id="PS50176">
    <property type="entry name" value="ARM_REPEAT"/>
    <property type="match status" value="1"/>
</dbReference>
<dbReference type="Pfam" id="PF00514">
    <property type="entry name" value="Arm"/>
    <property type="match status" value="1"/>
</dbReference>
<organism evidence="6 7">
    <name type="scientific">Streblomastix strix</name>
    <dbReference type="NCBI Taxonomy" id="222440"/>
    <lineage>
        <taxon>Eukaryota</taxon>
        <taxon>Metamonada</taxon>
        <taxon>Preaxostyla</taxon>
        <taxon>Oxymonadida</taxon>
        <taxon>Streblomastigidae</taxon>
        <taxon>Streblomastix</taxon>
    </lineage>
</organism>
<dbReference type="SUPFAM" id="SSF48371">
    <property type="entry name" value="ARM repeat"/>
    <property type="match status" value="1"/>
</dbReference>
<evidence type="ECO:0000256" key="5">
    <source>
        <dbReference type="SAM" id="MobiDB-lite"/>
    </source>
</evidence>
<reference evidence="6 7" key="1">
    <citation type="submission" date="2019-03" db="EMBL/GenBank/DDBJ databases">
        <title>Single cell metagenomics reveals metabolic interactions within the superorganism composed of flagellate Streblomastix strix and complex community of Bacteroidetes bacteria on its surface.</title>
        <authorList>
            <person name="Treitli S.C."/>
            <person name="Kolisko M."/>
            <person name="Husnik F."/>
            <person name="Keeling P."/>
            <person name="Hampl V."/>
        </authorList>
    </citation>
    <scope>NUCLEOTIDE SEQUENCE [LARGE SCALE GENOMIC DNA]</scope>
    <source>
        <strain evidence="6">ST1C</strain>
    </source>
</reference>
<dbReference type="PANTHER" id="PTHR23316">
    <property type="entry name" value="IMPORTIN ALPHA"/>
    <property type="match status" value="1"/>
</dbReference>
<comment type="caution">
    <text evidence="6">The sequence shown here is derived from an EMBL/GenBank/DDBJ whole genome shotgun (WGS) entry which is preliminary data.</text>
</comment>
<name>A0A5J4WZD9_9EUKA</name>
<feature type="repeat" description="ARM" evidence="4">
    <location>
        <begin position="166"/>
        <end position="208"/>
    </location>
</feature>
<dbReference type="InterPro" id="IPR000225">
    <property type="entry name" value="Armadillo"/>
</dbReference>
<feature type="region of interest" description="Disordered" evidence="5">
    <location>
        <begin position="396"/>
        <end position="425"/>
    </location>
</feature>
<evidence type="ECO:0000256" key="3">
    <source>
        <dbReference type="ARBA" id="ARBA00022927"/>
    </source>
</evidence>
<evidence type="ECO:0000256" key="1">
    <source>
        <dbReference type="ARBA" id="ARBA00010394"/>
    </source>
</evidence>
<dbReference type="Gene3D" id="1.25.10.10">
    <property type="entry name" value="Leucine-rich Repeat Variant"/>
    <property type="match status" value="1"/>
</dbReference>
<dbReference type="AlphaFoldDB" id="A0A5J4WZD9"/>
<comment type="similarity">
    <text evidence="1">Belongs to the importin alpha family.</text>
</comment>
<accession>A0A5J4WZD9</accession>
<feature type="compositionally biased region" description="Acidic residues" evidence="5">
    <location>
        <begin position="411"/>
        <end position="424"/>
    </location>
</feature>
<keyword evidence="3" id="KW-0653">Protein transport</keyword>
<dbReference type="OrthoDB" id="29145at2759"/>
<proteinExistence type="inferred from homology"/>
<evidence type="ECO:0000256" key="2">
    <source>
        <dbReference type="ARBA" id="ARBA00022448"/>
    </source>
</evidence>
<sequence length="709" mass="81383">MYVFVQFNEQEQMSIPTLTVEQRSLQRFQKNDNEPTDKDVRVKRQNNAEIIRKSEREKKLGQRRNQFVRPDGSGYTEEEVTMLHSSLQKSNDQFRVNQVICQKHLRAFASFQKIPQLSSVAVRYGLIQLASDALKQDNSILQFEALWCLTNIASEEHFEIDIAYSGIIPEFCRLLNSPNANVIEQCLWLISNLTCEQEEIRITLLDQGGQNLIMKIYEILSNPKMPNKILKEGASAVGFMFTGIQQPFIGRLIPVLFNIVQNSSDLEVITECVNSLRKFYKSPLAVTKPYTNSDNIKLLLSLVKESINKSTTRSIFNILVDISEDDEFIKIIIDNGGLQIMHAYLQISQNQSIINDIMFIMSNIAACDDATIVQRMISEGLISTFLNIIAEPHTAEQQQYQQSQDQHQNEDEMNQSDDDEDDEQYPTYEHRLSSKVFINAIWIIGNLLQNDSFEILMILCGSGLAKALSIIVDMNMNNIKVLEKALMSINKMLKQAEYFDSRDEQTQLRLMDLLYAQSQLQIQAGIDLNEQQQKEQEINKQERLADEQLIFGEKLSESRSSGSSLMISLTNKHHQSIQQQKHHSHSGNDELNNSYESLFHQLIIPAPQYIQFFEDIISVNRQQGHSVTHSNQQLDPVSPLPESMMKERGILEAKLIQSMIEEGINYHMRELLGHKNKKIDKAAKFLYEKYFSQDGDEDVAFLEFDSAAL</sequence>